<name>A0A514JIV7_9ACTN</name>
<dbReference type="EMBL" id="CP022310">
    <property type="protein sequence ID" value="QDI67249.1"/>
    <property type="molecule type" value="Genomic_DNA"/>
</dbReference>
<reference evidence="2 3" key="1">
    <citation type="submission" date="2017-07" db="EMBL/GenBank/DDBJ databases">
        <title>The Complete Genome of Streptomyces asterosporus-ZSY.</title>
        <authorList>
            <person name="Zhang S."/>
        </authorList>
    </citation>
    <scope>NUCLEOTIDE SEQUENCE [LARGE SCALE GENOMIC DNA]</scope>
    <source>
        <strain evidence="2 3">DSM 41452</strain>
    </source>
</reference>
<accession>A0A7W3MDE5</accession>
<evidence type="ECO:0000313" key="3">
    <source>
        <dbReference type="Proteomes" id="UP000316215"/>
    </source>
</evidence>
<dbReference type="AlphaFoldDB" id="A0A514JIV7"/>
<organism evidence="2 3">
    <name type="scientific">Streptomyces calvus</name>
    <dbReference type="NCBI Taxonomy" id="67282"/>
    <lineage>
        <taxon>Bacteria</taxon>
        <taxon>Bacillati</taxon>
        <taxon>Actinomycetota</taxon>
        <taxon>Actinomycetes</taxon>
        <taxon>Kitasatosporales</taxon>
        <taxon>Streptomycetaceae</taxon>
        <taxon>Streptomyces</taxon>
    </lineage>
</organism>
<keyword evidence="3" id="KW-1185">Reference proteome</keyword>
<sequence>MHKRRNEGERTINRLKQSRAVATRYDKRAYVFHGTITLASIRLRCLPDRYRTEQ</sequence>
<dbReference type="KEGG" id="sast:CD934_00040"/>
<accession>A0A514JIV7</accession>
<gene>
    <name evidence="2" type="ORF">CD934_00040</name>
    <name evidence="1" type="ORF">FHS33_004801</name>
</gene>
<dbReference type="Proteomes" id="UP000316215">
    <property type="component" value="Chromosome"/>
</dbReference>
<dbReference type="Proteomes" id="UP000530412">
    <property type="component" value="Unassembled WGS sequence"/>
</dbReference>
<dbReference type="EMBL" id="JACJIE010000013">
    <property type="protein sequence ID" value="MBA8946348.1"/>
    <property type="molecule type" value="Genomic_DNA"/>
</dbReference>
<evidence type="ECO:0000313" key="2">
    <source>
        <dbReference type="EMBL" id="QDI67249.1"/>
    </source>
</evidence>
<evidence type="ECO:0000313" key="1">
    <source>
        <dbReference type="EMBL" id="MBA8946348.1"/>
    </source>
</evidence>
<reference evidence="1 4" key="2">
    <citation type="submission" date="2020-08" db="EMBL/GenBank/DDBJ databases">
        <title>Genomic Encyclopedia of Type Strains, Phase III (KMG-III): the genomes of soil and plant-associated and newly described type strains.</title>
        <authorList>
            <person name="Whitman W."/>
        </authorList>
    </citation>
    <scope>NUCLEOTIDE SEQUENCE [LARGE SCALE GENOMIC DNA]</scope>
    <source>
        <strain evidence="1 4">CECT 3271</strain>
    </source>
</reference>
<evidence type="ECO:0000313" key="4">
    <source>
        <dbReference type="Proteomes" id="UP000530412"/>
    </source>
</evidence>
<protein>
    <submittedName>
        <fullName evidence="1">Transposase</fullName>
    </submittedName>
</protein>
<proteinExistence type="predicted"/>